<evidence type="ECO:0000256" key="5">
    <source>
        <dbReference type="ARBA" id="ARBA00022801"/>
    </source>
</evidence>
<feature type="active site" evidence="8">
    <location>
        <position position="242"/>
    </location>
</feature>
<comment type="similarity">
    <text evidence="2 9">Belongs to the glycosyl hydrolase 28 family.</text>
</comment>
<feature type="chain" id="PRO_5015084614" description="Pectate lyase superfamily protein domain-containing protein" evidence="10">
    <location>
        <begin position="25"/>
        <end position="355"/>
    </location>
</feature>
<evidence type="ECO:0000313" key="11">
    <source>
        <dbReference type="EMBL" id="SPC90778.1"/>
    </source>
</evidence>
<keyword evidence="7" id="KW-0961">Cell wall biogenesis/degradation</keyword>
<dbReference type="SMART" id="SM00710">
    <property type="entry name" value="PbH1"/>
    <property type="match status" value="4"/>
</dbReference>
<dbReference type="FunFam" id="2.160.20.10:FF:000004">
    <property type="entry name" value="Pectin lyase-like superfamily protein"/>
    <property type="match status" value="1"/>
</dbReference>
<accession>A0A2N9FU57</accession>
<evidence type="ECO:0000313" key="12">
    <source>
        <dbReference type="EMBL" id="SPD26412.1"/>
    </source>
</evidence>
<dbReference type="AlphaFoldDB" id="A0A2N9FU57"/>
<dbReference type="SUPFAM" id="SSF51126">
    <property type="entry name" value="Pectin lyase-like"/>
    <property type="match status" value="1"/>
</dbReference>
<dbReference type="Gene3D" id="2.160.20.10">
    <property type="entry name" value="Single-stranded right-handed beta-helix, Pectin lyase-like"/>
    <property type="match status" value="1"/>
</dbReference>
<dbReference type="PROSITE" id="PS00502">
    <property type="entry name" value="POLYGALACTURONASE"/>
    <property type="match status" value="1"/>
</dbReference>
<evidence type="ECO:0000256" key="1">
    <source>
        <dbReference type="ARBA" id="ARBA00004191"/>
    </source>
</evidence>
<dbReference type="Pfam" id="PF00295">
    <property type="entry name" value="Glyco_hydro_28"/>
    <property type="match status" value="1"/>
</dbReference>
<keyword evidence="3" id="KW-0134">Cell wall</keyword>
<name>A0A2N9FU57_FAGSY</name>
<reference evidence="11" key="1">
    <citation type="submission" date="2018-02" db="EMBL/GenBank/DDBJ databases">
        <authorList>
            <person name="Cohen D.B."/>
            <person name="Kent A.D."/>
        </authorList>
    </citation>
    <scope>NUCLEOTIDE SEQUENCE</scope>
</reference>
<organism evidence="11">
    <name type="scientific">Fagus sylvatica</name>
    <name type="common">Beechnut</name>
    <dbReference type="NCBI Taxonomy" id="28930"/>
    <lineage>
        <taxon>Eukaryota</taxon>
        <taxon>Viridiplantae</taxon>
        <taxon>Streptophyta</taxon>
        <taxon>Embryophyta</taxon>
        <taxon>Tracheophyta</taxon>
        <taxon>Spermatophyta</taxon>
        <taxon>Magnoliopsida</taxon>
        <taxon>eudicotyledons</taxon>
        <taxon>Gunneridae</taxon>
        <taxon>Pentapetalae</taxon>
        <taxon>rosids</taxon>
        <taxon>fabids</taxon>
        <taxon>Fagales</taxon>
        <taxon>Fagaceae</taxon>
        <taxon>Fagus</taxon>
    </lineage>
</organism>
<evidence type="ECO:0000256" key="10">
    <source>
        <dbReference type="SAM" id="SignalP"/>
    </source>
</evidence>
<dbReference type="InterPro" id="IPR011050">
    <property type="entry name" value="Pectin_lyase_fold/virulence"/>
</dbReference>
<evidence type="ECO:0000256" key="6">
    <source>
        <dbReference type="ARBA" id="ARBA00023295"/>
    </source>
</evidence>
<proteinExistence type="inferred from homology"/>
<dbReference type="PANTHER" id="PTHR31375">
    <property type="match status" value="1"/>
</dbReference>
<keyword evidence="10" id="KW-0732">Signal</keyword>
<evidence type="ECO:0000256" key="8">
    <source>
        <dbReference type="PROSITE-ProRule" id="PRU10052"/>
    </source>
</evidence>
<comment type="subcellular location">
    <subcellularLocation>
        <location evidence="1">Secreted</location>
        <location evidence="1">Cell wall</location>
    </subcellularLocation>
</comment>
<evidence type="ECO:0000256" key="4">
    <source>
        <dbReference type="ARBA" id="ARBA00022525"/>
    </source>
</evidence>
<keyword evidence="6 9" id="KW-0326">Glycosidase</keyword>
<dbReference type="InterPro" id="IPR006626">
    <property type="entry name" value="PbH1"/>
</dbReference>
<dbReference type="InterPro" id="IPR012334">
    <property type="entry name" value="Pectin_lyas_fold"/>
</dbReference>
<keyword evidence="5 9" id="KW-0378">Hydrolase</keyword>
<dbReference type="InterPro" id="IPR000743">
    <property type="entry name" value="Glyco_hydro_28"/>
</dbReference>
<evidence type="ECO:0000256" key="9">
    <source>
        <dbReference type="RuleBase" id="RU361169"/>
    </source>
</evidence>
<dbReference type="EMBL" id="OIVN01006156">
    <property type="protein sequence ID" value="SPD26412.1"/>
    <property type="molecule type" value="Genomic_DNA"/>
</dbReference>
<sequence>MDSKFSIRAVCFIFWVALVRKAQGEDININRYGAKADGKSDDSQAITSAWKEACTSIDPSTVVIPKGKYMVGPVMFQGPCKASVSIQVQGNLLAPIDLNKHKSQDGWIVFQNIDRLMVSGGGTFDGQGSLAWSQNNCAKTRKCNSLPINLRFIGVTNSNIQGIKSWNSKLFHMSILNCKNVTIQHVTINAPGESLNTDGIHIGRSTRINITHADIKTGDDCVSLGDGSQQINVEKVNCGPGHGISVGSLGKYHNEQPVIGVIVRNCTLTNTMNGVRVKTWPASPSGLASDLHFEDIIINNVSTPILIDQQYCPYGQCQSKVPSRVKISNVCFKNIRGTSATHLAVKLACSRGIPC</sequence>
<feature type="signal peptide" evidence="10">
    <location>
        <begin position="1"/>
        <end position="24"/>
    </location>
</feature>
<evidence type="ECO:0008006" key="13">
    <source>
        <dbReference type="Google" id="ProtNLM"/>
    </source>
</evidence>
<evidence type="ECO:0000256" key="2">
    <source>
        <dbReference type="ARBA" id="ARBA00008834"/>
    </source>
</evidence>
<dbReference type="EMBL" id="OIVN01001177">
    <property type="protein sequence ID" value="SPC90778.1"/>
    <property type="molecule type" value="Genomic_DNA"/>
</dbReference>
<evidence type="ECO:0000256" key="7">
    <source>
        <dbReference type="ARBA" id="ARBA00023316"/>
    </source>
</evidence>
<protein>
    <recommendedName>
        <fullName evidence="13">Pectate lyase superfamily protein domain-containing protein</fullName>
    </recommendedName>
</protein>
<gene>
    <name evidence="11" type="ORF">FSB_LOCUS18660</name>
    <name evidence="12" type="ORF">FSB_LOCUS54294</name>
</gene>
<evidence type="ECO:0000256" key="3">
    <source>
        <dbReference type="ARBA" id="ARBA00022512"/>
    </source>
</evidence>
<dbReference type="GO" id="GO:0004650">
    <property type="term" value="F:polygalacturonase activity"/>
    <property type="evidence" value="ECO:0007669"/>
    <property type="project" value="InterPro"/>
</dbReference>
<keyword evidence="4" id="KW-0964">Secreted</keyword>
<dbReference type="GO" id="GO:0071555">
    <property type="term" value="P:cell wall organization"/>
    <property type="evidence" value="ECO:0007669"/>
    <property type="project" value="UniProtKB-KW"/>
</dbReference>
<dbReference type="GO" id="GO:0005975">
    <property type="term" value="P:carbohydrate metabolic process"/>
    <property type="evidence" value="ECO:0007669"/>
    <property type="project" value="InterPro"/>
</dbReference>